<sequence>MLSETAVEEPSIAAVTTENSVVVISDDEADNTLGDSVIILGCLEQSVLEEKTPEEVLDDELAVTFSRKGNVLPHARYDCTTHPFVRTENDTSAPIEKNSDACGQCFCYLCDKLASLCPHWTTPSICHCNAHNKSKYWKAARDTALVGVLTMFNLDLTEIDANLRQGGNRLLKFMQELSAQYNDYLIGEQLSQDVSYICVCDCHRGQIQKSMGCVKCNYYHAETRIYRYSPVYDLVSKFLTQVEQENPETAAVILLGVAKELMLQKERPQTGQAQDPTSTLKSAVVHLMERITVTLQKMLVLHNFPNNLYRKFVDFFKSLVFPPHCYSFTNRLNVLPWSDYLLTSVLMGQNVTGERIKKGKKEFLWESLPVVQARVKRMEDEGKYRQLVRYLKAVRCNNSLPLRVLKDKIPLYMCKYGDFCDAAHMLLTWKSVGCCIACRIIPAEFAAYLKMFRTRSYPSDNELLGQEQWLIHPDSVLKPGTSIKLAIQILYANKQLYRNPKCWISLIQTWCSKTILGEKGHLETLSCVEPAVIFQKDIVHLSLGVLEDLKKQISVKLPIQFSLLNFEAELILAVQAVVRILLDLDGQQPLNSVLEMVFAFGSNLWALKLLLEGISFNENLLYEFSTAFKQELCSQSLFARTIWNKQGPLYVGQLITLFITHNHVMMRSAAFVIMNIILENFSQFSWTPYVANFLKNRVLTVSCSVLTPVEQHELEDKIAVFQKKSISPAIGE</sequence>
<name>A0A6P7YZ57_9AMPH</name>
<dbReference type="AlphaFoldDB" id="A0A6P7YZ57"/>
<dbReference type="KEGG" id="muo:115476498"/>
<dbReference type="InParanoid" id="A0A6P7YZ57"/>
<dbReference type="GeneID" id="115476498"/>
<dbReference type="PANTHER" id="PTHR33443:SF30">
    <property type="entry name" value="SARCOSINE DEHYDROGENASE-2C PROTEIN"/>
    <property type="match status" value="1"/>
</dbReference>
<dbReference type="OrthoDB" id="266020at2759"/>
<evidence type="ECO:0000313" key="2">
    <source>
        <dbReference type="RefSeq" id="XP_030068759.1"/>
    </source>
</evidence>
<dbReference type="RefSeq" id="XP_030068759.1">
    <property type="nucleotide sequence ID" value="XM_030212899.1"/>
</dbReference>
<proteinExistence type="predicted"/>
<dbReference type="Proteomes" id="UP000515156">
    <property type="component" value="Chromosome 8"/>
</dbReference>
<accession>A0A6P7YZ57</accession>
<organism evidence="1 2">
    <name type="scientific">Microcaecilia unicolor</name>
    <dbReference type="NCBI Taxonomy" id="1415580"/>
    <lineage>
        <taxon>Eukaryota</taxon>
        <taxon>Metazoa</taxon>
        <taxon>Chordata</taxon>
        <taxon>Craniata</taxon>
        <taxon>Vertebrata</taxon>
        <taxon>Euteleostomi</taxon>
        <taxon>Amphibia</taxon>
        <taxon>Gymnophiona</taxon>
        <taxon>Siphonopidae</taxon>
        <taxon>Microcaecilia</taxon>
    </lineage>
</organism>
<gene>
    <name evidence="2" type="primary">LOC115476498</name>
</gene>
<dbReference type="PANTHER" id="PTHR33443">
    <property type="entry name" value="ZGC:112980"/>
    <property type="match status" value="1"/>
</dbReference>
<reference evidence="2" key="1">
    <citation type="submission" date="2025-08" db="UniProtKB">
        <authorList>
            <consortium name="RefSeq"/>
        </authorList>
    </citation>
    <scope>IDENTIFICATION</scope>
</reference>
<evidence type="ECO:0000313" key="1">
    <source>
        <dbReference type="Proteomes" id="UP000515156"/>
    </source>
</evidence>
<dbReference type="InterPro" id="IPR053234">
    <property type="entry name" value="RPM1_Interactor"/>
</dbReference>
<keyword evidence="1" id="KW-1185">Reference proteome</keyword>
<protein>
    <submittedName>
        <fullName evidence="2">Uncharacterized protein LOC115476498</fullName>
    </submittedName>
</protein>